<protein>
    <submittedName>
        <fullName evidence="1">Uncharacterized protein</fullName>
    </submittedName>
</protein>
<keyword evidence="2" id="KW-1185">Reference proteome</keyword>
<organism evidence="1 2">
    <name type="scientific">Lentinus brumalis</name>
    <dbReference type="NCBI Taxonomy" id="2498619"/>
    <lineage>
        <taxon>Eukaryota</taxon>
        <taxon>Fungi</taxon>
        <taxon>Dikarya</taxon>
        <taxon>Basidiomycota</taxon>
        <taxon>Agaricomycotina</taxon>
        <taxon>Agaricomycetes</taxon>
        <taxon>Polyporales</taxon>
        <taxon>Polyporaceae</taxon>
        <taxon>Lentinus</taxon>
    </lineage>
</organism>
<sequence length="62" mass="7506">AVEQNEDRRNMYLANIGENYHAKQLVFVDESAFNWHTTKWKMGWALTGSRARRYDFFVHGRW</sequence>
<gene>
    <name evidence="1" type="ORF">OH76DRAFT_1366465</name>
</gene>
<feature type="non-terminal residue" evidence="1">
    <location>
        <position position="1"/>
    </location>
</feature>
<dbReference type="Proteomes" id="UP000256964">
    <property type="component" value="Unassembled WGS sequence"/>
</dbReference>
<dbReference type="OrthoDB" id="2730708at2759"/>
<dbReference type="EMBL" id="KZ857568">
    <property type="protein sequence ID" value="RDX40285.1"/>
    <property type="molecule type" value="Genomic_DNA"/>
</dbReference>
<name>A0A371CJ26_9APHY</name>
<proteinExistence type="predicted"/>
<reference evidence="1 2" key="1">
    <citation type="journal article" date="2018" name="Biotechnol. Biofuels">
        <title>Integrative visual omics of the white-rot fungus Polyporus brumalis exposes the biotechnological potential of its oxidative enzymes for delignifying raw plant biomass.</title>
        <authorList>
            <person name="Miyauchi S."/>
            <person name="Rancon A."/>
            <person name="Drula E."/>
            <person name="Hage H."/>
            <person name="Chaduli D."/>
            <person name="Favel A."/>
            <person name="Grisel S."/>
            <person name="Henrissat B."/>
            <person name="Herpoel-Gimbert I."/>
            <person name="Ruiz-Duenas F.J."/>
            <person name="Chevret D."/>
            <person name="Hainaut M."/>
            <person name="Lin J."/>
            <person name="Wang M."/>
            <person name="Pangilinan J."/>
            <person name="Lipzen A."/>
            <person name="Lesage-Meessen L."/>
            <person name="Navarro D."/>
            <person name="Riley R."/>
            <person name="Grigoriev I.V."/>
            <person name="Zhou S."/>
            <person name="Raouche S."/>
            <person name="Rosso M.N."/>
        </authorList>
    </citation>
    <scope>NUCLEOTIDE SEQUENCE [LARGE SCALE GENOMIC DNA]</scope>
    <source>
        <strain evidence="1 2">BRFM 1820</strain>
    </source>
</reference>
<accession>A0A371CJ26</accession>
<evidence type="ECO:0000313" key="2">
    <source>
        <dbReference type="Proteomes" id="UP000256964"/>
    </source>
</evidence>
<dbReference type="AlphaFoldDB" id="A0A371CJ26"/>
<evidence type="ECO:0000313" key="1">
    <source>
        <dbReference type="EMBL" id="RDX40285.1"/>
    </source>
</evidence>